<dbReference type="InParanoid" id="H3C707"/>
<dbReference type="GO" id="GO:0016020">
    <property type="term" value="C:membrane"/>
    <property type="evidence" value="ECO:0007669"/>
    <property type="project" value="TreeGrafter"/>
</dbReference>
<dbReference type="GO" id="GO:0005385">
    <property type="term" value="F:zinc ion transmembrane transporter activity"/>
    <property type="evidence" value="ECO:0007669"/>
    <property type="project" value="TreeGrafter"/>
</dbReference>
<keyword evidence="2" id="KW-0862">Zinc</keyword>
<evidence type="ECO:0000313" key="6">
    <source>
        <dbReference type="Proteomes" id="UP000007303"/>
    </source>
</evidence>
<feature type="signal peptide" evidence="3">
    <location>
        <begin position="1"/>
        <end position="25"/>
    </location>
</feature>
<name>H3C707_TETNG</name>
<dbReference type="PANTHER" id="PTHR45820:SF6">
    <property type="entry name" value="ZINC_CADMIUM RESISTANCE PROTEIN-LIKE"/>
    <property type="match status" value="1"/>
</dbReference>
<proteinExistence type="inferred from homology"/>
<dbReference type="GO" id="GO:0019855">
    <property type="term" value="F:calcium channel inhibitor activity"/>
    <property type="evidence" value="ECO:0007669"/>
    <property type="project" value="TreeGrafter"/>
</dbReference>
<dbReference type="GO" id="GO:0010312">
    <property type="term" value="P:detoxification of zinc ion"/>
    <property type="evidence" value="ECO:0007669"/>
    <property type="project" value="TreeGrafter"/>
</dbReference>
<dbReference type="HOGENOM" id="CLU_1800996_0_0_1"/>
<sequence length="144" mass="15685">VYLDPCVSLLAMLLLFATCVPQVSRHGMLLLQATPPHLSISDLRQRIERVPGVQAVHDLHVWELTELLRVASVHVRCHGPSRCADLISEVLKVLQSVGVSCCTIQPEFASRSSPSVTQREDRTCSLACTSACAASMCCSPSEEE</sequence>
<dbReference type="GeneTree" id="ENSGT00940000156484"/>
<dbReference type="AlphaFoldDB" id="H3C707"/>
<keyword evidence="3" id="KW-0732">Signal</keyword>
<dbReference type="Ensembl" id="ENSTNIT00000003611.1">
    <property type="protein sequence ID" value="ENSTNIP00000004028.1"/>
    <property type="gene ID" value="ENSTNIG00000000961.1"/>
</dbReference>
<dbReference type="PANTHER" id="PTHR45820">
    <property type="entry name" value="FI23527P1"/>
    <property type="match status" value="1"/>
</dbReference>
<organism evidence="5 6">
    <name type="scientific">Tetraodon nigroviridis</name>
    <name type="common">Spotted green pufferfish</name>
    <name type="synonym">Chelonodon nigroviridis</name>
    <dbReference type="NCBI Taxonomy" id="99883"/>
    <lineage>
        <taxon>Eukaryota</taxon>
        <taxon>Metazoa</taxon>
        <taxon>Chordata</taxon>
        <taxon>Craniata</taxon>
        <taxon>Vertebrata</taxon>
        <taxon>Euteleostomi</taxon>
        <taxon>Actinopterygii</taxon>
        <taxon>Neopterygii</taxon>
        <taxon>Teleostei</taxon>
        <taxon>Neoteleostei</taxon>
        <taxon>Acanthomorphata</taxon>
        <taxon>Eupercaria</taxon>
        <taxon>Tetraodontiformes</taxon>
        <taxon>Tetradontoidea</taxon>
        <taxon>Tetraodontidae</taxon>
        <taxon>Tetraodon</taxon>
    </lineage>
</organism>
<dbReference type="Proteomes" id="UP000007303">
    <property type="component" value="Unassembled WGS sequence"/>
</dbReference>
<dbReference type="InterPro" id="IPR027470">
    <property type="entry name" value="Cation_efflux_CTD"/>
</dbReference>
<evidence type="ECO:0000259" key="4">
    <source>
        <dbReference type="Pfam" id="PF16916"/>
    </source>
</evidence>
<dbReference type="OMA" id="LACCQPV"/>
<feature type="chain" id="PRO_5003582025" description="Cation efflux protein cytoplasmic domain-containing protein" evidence="3">
    <location>
        <begin position="26"/>
        <end position="144"/>
    </location>
</feature>
<dbReference type="GO" id="GO:0006882">
    <property type="term" value="P:intracellular zinc ion homeostasis"/>
    <property type="evidence" value="ECO:0007669"/>
    <property type="project" value="TreeGrafter"/>
</dbReference>
<evidence type="ECO:0000256" key="1">
    <source>
        <dbReference type="ARBA" id="ARBA00008873"/>
    </source>
</evidence>
<reference evidence="6" key="1">
    <citation type="journal article" date="2004" name="Nature">
        <title>Genome duplication in the teleost fish Tetraodon nigroviridis reveals the early vertebrate proto-karyotype.</title>
        <authorList>
            <person name="Jaillon O."/>
            <person name="Aury J.-M."/>
            <person name="Brunet F."/>
            <person name="Petit J.-L."/>
            <person name="Stange-Thomann N."/>
            <person name="Mauceli E."/>
            <person name="Bouneau L."/>
            <person name="Fischer C."/>
            <person name="Ozouf-Costaz C."/>
            <person name="Bernot A."/>
            <person name="Nicaud S."/>
            <person name="Jaffe D."/>
            <person name="Fisher S."/>
            <person name="Lutfalla G."/>
            <person name="Dossat C."/>
            <person name="Segurens B."/>
            <person name="Dasilva C."/>
            <person name="Salanoubat M."/>
            <person name="Levy M."/>
            <person name="Boudet N."/>
            <person name="Castellano S."/>
            <person name="Anthouard V."/>
            <person name="Jubin C."/>
            <person name="Castelli V."/>
            <person name="Katinka M."/>
            <person name="Vacherie B."/>
            <person name="Biemont C."/>
            <person name="Skalli Z."/>
            <person name="Cattolico L."/>
            <person name="Poulain J."/>
            <person name="De Berardinis V."/>
            <person name="Cruaud C."/>
            <person name="Duprat S."/>
            <person name="Brottier P."/>
            <person name="Coutanceau J.-P."/>
            <person name="Gouzy J."/>
            <person name="Parra G."/>
            <person name="Lardier G."/>
            <person name="Chapple C."/>
            <person name="McKernan K.J."/>
            <person name="McEwan P."/>
            <person name="Bosak S."/>
            <person name="Kellis M."/>
            <person name="Volff J.-N."/>
            <person name="Guigo R."/>
            <person name="Zody M.C."/>
            <person name="Mesirov J."/>
            <person name="Lindblad-Toh K."/>
            <person name="Birren B."/>
            <person name="Nusbaum C."/>
            <person name="Kahn D."/>
            <person name="Robinson-Rechavi M."/>
            <person name="Laudet V."/>
            <person name="Schachter V."/>
            <person name="Quetier F."/>
            <person name="Saurin W."/>
            <person name="Scarpelli C."/>
            <person name="Wincker P."/>
            <person name="Lander E.S."/>
            <person name="Weissenbach J."/>
            <person name="Roest Crollius H."/>
        </authorList>
    </citation>
    <scope>NUCLEOTIDE SEQUENCE [LARGE SCALE GENOMIC DNA]</scope>
</reference>
<dbReference type="GO" id="GO:0005783">
    <property type="term" value="C:endoplasmic reticulum"/>
    <property type="evidence" value="ECO:0007669"/>
    <property type="project" value="TreeGrafter"/>
</dbReference>
<dbReference type="Pfam" id="PF16916">
    <property type="entry name" value="ZT_dimer"/>
    <property type="match status" value="1"/>
</dbReference>
<dbReference type="STRING" id="99883.ENSTNIP00000004028"/>
<reference evidence="5" key="2">
    <citation type="submission" date="2025-08" db="UniProtKB">
        <authorList>
            <consortium name="Ensembl"/>
        </authorList>
    </citation>
    <scope>IDENTIFICATION</scope>
</reference>
<evidence type="ECO:0000256" key="3">
    <source>
        <dbReference type="SAM" id="SignalP"/>
    </source>
</evidence>
<accession>H3C707</accession>
<evidence type="ECO:0000313" key="5">
    <source>
        <dbReference type="Ensembl" id="ENSTNIP00000004028.1"/>
    </source>
</evidence>
<feature type="domain" description="Cation efflux protein cytoplasmic" evidence="4">
    <location>
        <begin position="35"/>
        <end position="105"/>
    </location>
</feature>
<dbReference type="InterPro" id="IPR036837">
    <property type="entry name" value="Cation_efflux_CTD_sf"/>
</dbReference>
<dbReference type="SUPFAM" id="SSF160240">
    <property type="entry name" value="Cation efflux protein cytoplasmic domain-like"/>
    <property type="match status" value="1"/>
</dbReference>
<evidence type="ECO:0000256" key="2">
    <source>
        <dbReference type="ARBA" id="ARBA00022833"/>
    </source>
</evidence>
<reference evidence="5" key="3">
    <citation type="submission" date="2025-09" db="UniProtKB">
        <authorList>
            <consortium name="Ensembl"/>
        </authorList>
    </citation>
    <scope>IDENTIFICATION</scope>
</reference>
<protein>
    <recommendedName>
        <fullName evidence="4">Cation efflux protein cytoplasmic domain-containing protein</fullName>
    </recommendedName>
</protein>
<comment type="similarity">
    <text evidence="1">Belongs to the cation diffusion facilitator (CDF) transporter (TC 2.A.4) family. SLC30A subfamily.</text>
</comment>
<dbReference type="GO" id="GO:0005794">
    <property type="term" value="C:Golgi apparatus"/>
    <property type="evidence" value="ECO:0007669"/>
    <property type="project" value="TreeGrafter"/>
</dbReference>
<keyword evidence="6" id="KW-1185">Reference proteome</keyword>